<dbReference type="InterPro" id="IPR023365">
    <property type="entry name" value="Sortase_dom-sf"/>
</dbReference>
<dbReference type="CDD" id="cd05829">
    <property type="entry name" value="Sortase_F"/>
    <property type="match status" value="1"/>
</dbReference>
<evidence type="ECO:0000256" key="1">
    <source>
        <dbReference type="SAM" id="MobiDB-lite"/>
    </source>
</evidence>
<dbReference type="Gene3D" id="2.40.260.10">
    <property type="entry name" value="Sortase"/>
    <property type="match status" value="1"/>
</dbReference>
<reference evidence="2 3" key="1">
    <citation type="submission" date="2016-10" db="EMBL/GenBank/DDBJ databases">
        <authorList>
            <person name="de Groot N.N."/>
        </authorList>
    </citation>
    <scope>NUCLEOTIDE SEQUENCE [LARGE SCALE GENOMIC DNA]</scope>
    <source>
        <strain evidence="2 3">CGMCC 1.9159</strain>
    </source>
</reference>
<protein>
    <recommendedName>
        <fullName evidence="4">Sortase family protein</fullName>
    </recommendedName>
</protein>
<name>A0A1G9LJT4_9ACTN</name>
<feature type="compositionally biased region" description="Low complexity" evidence="1">
    <location>
        <begin position="41"/>
        <end position="59"/>
    </location>
</feature>
<sequence length="235" mass="24686">MLVIVAAVVAVILVVVGGLYLARPAPTPDTAGLPSPGPVTSAPESGSPTSSAAAPSADASSAPAAQYECTTATEGFEPVRYTFEGGLTVDEKVLALGEDENGNIAAPPPAEKRTASWWSNGPKPGPTEGKAVLSIHTYRNGGALGNEMYEGGESRLKPGDLIKLYSSDGEVACYEFTEAKKVWVDEYDPDSDVMIDFEGAPELAMIICWDFDGSADEDAGEDPWKSRVFFYGSLV</sequence>
<organism evidence="2 3">
    <name type="scientific">Tessaracoccus oleiagri</name>
    <dbReference type="NCBI Taxonomy" id="686624"/>
    <lineage>
        <taxon>Bacteria</taxon>
        <taxon>Bacillati</taxon>
        <taxon>Actinomycetota</taxon>
        <taxon>Actinomycetes</taxon>
        <taxon>Propionibacteriales</taxon>
        <taxon>Propionibacteriaceae</taxon>
        <taxon>Tessaracoccus</taxon>
    </lineage>
</organism>
<proteinExistence type="predicted"/>
<dbReference type="STRING" id="686624.SAMN04488242_2133"/>
<evidence type="ECO:0000313" key="2">
    <source>
        <dbReference type="EMBL" id="SDL62229.1"/>
    </source>
</evidence>
<feature type="region of interest" description="Disordered" evidence="1">
    <location>
        <begin position="27"/>
        <end position="59"/>
    </location>
</feature>
<keyword evidence="3" id="KW-1185">Reference proteome</keyword>
<dbReference type="AlphaFoldDB" id="A0A1G9LJT4"/>
<evidence type="ECO:0008006" key="4">
    <source>
        <dbReference type="Google" id="ProtNLM"/>
    </source>
</evidence>
<dbReference type="EMBL" id="FNGP01000004">
    <property type="protein sequence ID" value="SDL62229.1"/>
    <property type="molecule type" value="Genomic_DNA"/>
</dbReference>
<feature type="region of interest" description="Disordered" evidence="1">
    <location>
        <begin position="100"/>
        <end position="130"/>
    </location>
</feature>
<evidence type="ECO:0000313" key="3">
    <source>
        <dbReference type="Proteomes" id="UP000199475"/>
    </source>
</evidence>
<dbReference type="InterPro" id="IPR042001">
    <property type="entry name" value="Sortase_F"/>
</dbReference>
<accession>A0A1G9LJT4</accession>
<gene>
    <name evidence="2" type="ORF">SAMN04488242_2133</name>
</gene>
<dbReference type="Proteomes" id="UP000199475">
    <property type="component" value="Unassembled WGS sequence"/>
</dbReference>